<evidence type="ECO:0000313" key="11">
    <source>
        <dbReference type="Proteomes" id="UP000005019"/>
    </source>
</evidence>
<dbReference type="GO" id="GO:0044874">
    <property type="term" value="P:lipoprotein localization to outer membrane"/>
    <property type="evidence" value="ECO:0007669"/>
    <property type="project" value="TreeGrafter"/>
</dbReference>
<feature type="domain" description="ABC3 transporter permease C-terminal" evidence="8">
    <location>
        <begin position="275"/>
        <end position="401"/>
    </location>
</feature>
<feature type="transmembrane region" description="Helical" evidence="7">
    <location>
        <begin position="21"/>
        <end position="47"/>
    </location>
</feature>
<protein>
    <recommendedName>
        <fullName evidence="12">ABC transporter permease</fullName>
    </recommendedName>
</protein>
<dbReference type="PANTHER" id="PTHR30489:SF0">
    <property type="entry name" value="LIPOPROTEIN-RELEASING SYSTEM TRANSMEMBRANE PROTEIN LOLE"/>
    <property type="match status" value="1"/>
</dbReference>
<dbReference type="STRING" id="1000565.METUNv1_03746"/>
<evidence type="ECO:0000256" key="3">
    <source>
        <dbReference type="ARBA" id="ARBA00022475"/>
    </source>
</evidence>
<dbReference type="Proteomes" id="UP000005019">
    <property type="component" value="Unassembled WGS sequence"/>
</dbReference>
<dbReference type="InterPro" id="IPR051447">
    <property type="entry name" value="Lipoprotein-release_system"/>
</dbReference>
<evidence type="ECO:0000256" key="4">
    <source>
        <dbReference type="ARBA" id="ARBA00022692"/>
    </source>
</evidence>
<organism evidence="10 11">
    <name type="scientific">Methyloversatilis universalis (strain ATCC BAA-1314 / DSM 25237 / JCM 13912 / CCUG 52030 / FAM5)</name>
    <dbReference type="NCBI Taxonomy" id="1000565"/>
    <lineage>
        <taxon>Bacteria</taxon>
        <taxon>Pseudomonadati</taxon>
        <taxon>Pseudomonadota</taxon>
        <taxon>Betaproteobacteria</taxon>
        <taxon>Nitrosomonadales</taxon>
        <taxon>Sterolibacteriaceae</taxon>
        <taxon>Methyloversatilis</taxon>
    </lineage>
</organism>
<dbReference type="InterPro" id="IPR025857">
    <property type="entry name" value="MacB_PCD"/>
</dbReference>
<feature type="domain" description="MacB-like periplasmic core" evidence="9">
    <location>
        <begin position="22"/>
        <end position="242"/>
    </location>
</feature>
<evidence type="ECO:0000256" key="7">
    <source>
        <dbReference type="SAM" id="Phobius"/>
    </source>
</evidence>
<feature type="transmembrane region" description="Helical" evidence="7">
    <location>
        <begin position="325"/>
        <end position="349"/>
    </location>
</feature>
<dbReference type="eggNOG" id="COG4591">
    <property type="taxonomic scope" value="Bacteria"/>
</dbReference>
<evidence type="ECO:0000256" key="6">
    <source>
        <dbReference type="ARBA" id="ARBA00023136"/>
    </source>
</evidence>
<gene>
    <name evidence="10" type="ORF">METUNv1_03746</name>
</gene>
<evidence type="ECO:0000256" key="5">
    <source>
        <dbReference type="ARBA" id="ARBA00022989"/>
    </source>
</evidence>
<evidence type="ECO:0000259" key="9">
    <source>
        <dbReference type="Pfam" id="PF12704"/>
    </source>
</evidence>
<sequence length="409" mass="43815">MKFWLLDLWLAMRSVLRQGRRTLIAIGAVSFGVIAMILSAGFIEWLMEGMRESTIKSQLGHVQVVRPGYVERGTSDPYGFVIDGEDALRQKIESGSNVKVVAPRLSFNGLASKGDNTLAFLGQGVSAKAESVLSSSVTITRGRNLSAEGVNEMIMGRGLAANLGVQVGDTVVLMTTTAAGNVNAVEAPVVGLFNSVSKEYDDSALRMPLALAQQLVRVNGAQQWLVLLDDTARTDAKLAELKGVMPAGKFELVPWYQLSDFYNKTKDLFSSQVNVVQFIILMIIVLSISNTLSMSVMERVSEIGTCMALGLTRARIRRIFMSEGVMLGLVGGGLGVVIGCVLALAISAVGIPLPPPPGMEQGFSGEIRLTFGIVAKALAIAVASAFVSSLYPAWRASRMNIVDALRQSR</sequence>
<dbReference type="InterPro" id="IPR003838">
    <property type="entry name" value="ABC3_permease_C"/>
</dbReference>
<dbReference type="EMBL" id="AFHG01000059">
    <property type="protein sequence ID" value="EGK69781.1"/>
    <property type="molecule type" value="Genomic_DNA"/>
</dbReference>
<name>F5RHE9_METUF</name>
<keyword evidence="5 7" id="KW-1133">Transmembrane helix</keyword>
<evidence type="ECO:0000256" key="1">
    <source>
        <dbReference type="ARBA" id="ARBA00004651"/>
    </source>
</evidence>
<comment type="subcellular location">
    <subcellularLocation>
        <location evidence="1">Cell membrane</location>
        <topology evidence="1">Multi-pass membrane protein</topology>
    </subcellularLocation>
</comment>
<accession>F5RHE9</accession>
<dbReference type="AlphaFoldDB" id="F5RHE9"/>
<proteinExistence type="inferred from homology"/>
<keyword evidence="11" id="KW-1185">Reference proteome</keyword>
<feature type="transmembrane region" description="Helical" evidence="7">
    <location>
        <begin position="275"/>
        <end position="292"/>
    </location>
</feature>
<evidence type="ECO:0000256" key="2">
    <source>
        <dbReference type="ARBA" id="ARBA00005236"/>
    </source>
</evidence>
<evidence type="ECO:0000259" key="8">
    <source>
        <dbReference type="Pfam" id="PF02687"/>
    </source>
</evidence>
<keyword evidence="4 7" id="KW-0812">Transmembrane</keyword>
<comment type="caution">
    <text evidence="10">The sequence shown here is derived from an EMBL/GenBank/DDBJ whole genome shotgun (WGS) entry which is preliminary data.</text>
</comment>
<evidence type="ECO:0008006" key="12">
    <source>
        <dbReference type="Google" id="ProtNLM"/>
    </source>
</evidence>
<reference evidence="10 11" key="1">
    <citation type="journal article" date="2011" name="J. Bacteriol.">
        <title>Genome sequence of Methyloversatilis universalis FAM5T, a methylotrophic representative of the order Rhodocyclales.</title>
        <authorList>
            <person name="Kittichotirat W."/>
            <person name="Good N.M."/>
            <person name="Hall R."/>
            <person name="Bringel F."/>
            <person name="Lajus A."/>
            <person name="Medigue C."/>
            <person name="Smalley N.E."/>
            <person name="Beck D."/>
            <person name="Bumgarner R."/>
            <person name="Vuilleumier S."/>
            <person name="Kalyuzhnaya M.G."/>
        </authorList>
    </citation>
    <scope>NUCLEOTIDE SEQUENCE [LARGE SCALE GENOMIC DNA]</scope>
    <source>
        <strain evidence="11">ATCC BAA-1314 / JCM 13912 / FAM5</strain>
    </source>
</reference>
<dbReference type="Pfam" id="PF12704">
    <property type="entry name" value="MacB_PCD"/>
    <property type="match status" value="1"/>
</dbReference>
<evidence type="ECO:0000313" key="10">
    <source>
        <dbReference type="EMBL" id="EGK69781.1"/>
    </source>
</evidence>
<dbReference type="PANTHER" id="PTHR30489">
    <property type="entry name" value="LIPOPROTEIN-RELEASING SYSTEM TRANSMEMBRANE PROTEIN LOLE"/>
    <property type="match status" value="1"/>
</dbReference>
<dbReference type="GO" id="GO:0098797">
    <property type="term" value="C:plasma membrane protein complex"/>
    <property type="evidence" value="ECO:0007669"/>
    <property type="project" value="TreeGrafter"/>
</dbReference>
<keyword evidence="3" id="KW-1003">Cell membrane</keyword>
<dbReference type="Pfam" id="PF02687">
    <property type="entry name" value="FtsX"/>
    <property type="match status" value="1"/>
</dbReference>
<dbReference type="RefSeq" id="WP_008064339.1">
    <property type="nucleotide sequence ID" value="NZ_AFHG01000059.1"/>
</dbReference>
<feature type="transmembrane region" description="Helical" evidence="7">
    <location>
        <begin position="369"/>
        <end position="391"/>
    </location>
</feature>
<keyword evidence="6 7" id="KW-0472">Membrane</keyword>
<comment type="similarity">
    <text evidence="2">Belongs to the ABC-4 integral membrane protein family. LolC/E subfamily.</text>
</comment>
<dbReference type="OrthoDB" id="9770036at2"/>